<comment type="caution">
    <text evidence="2">The sequence shown here is derived from an EMBL/GenBank/DDBJ whole genome shotgun (WGS) entry which is preliminary data.</text>
</comment>
<evidence type="ECO:0000313" key="2">
    <source>
        <dbReference type="EMBL" id="MCI4657245.1"/>
    </source>
</evidence>
<dbReference type="PANTHER" id="PTHR33164:SF94">
    <property type="entry name" value="TRANSCRIPTIONAL REGULATORY PROTEIN-RELATED"/>
    <property type="match status" value="1"/>
</dbReference>
<evidence type="ECO:0000313" key="3">
    <source>
        <dbReference type="Proteomes" id="UP001165341"/>
    </source>
</evidence>
<keyword evidence="3" id="KW-1185">Reference proteome</keyword>
<feature type="domain" description="HTH marR-type" evidence="1">
    <location>
        <begin position="8"/>
        <end position="142"/>
    </location>
</feature>
<gene>
    <name evidence="2" type="ORF">MQH31_05395</name>
</gene>
<dbReference type="Gene3D" id="1.10.10.10">
    <property type="entry name" value="Winged helix-like DNA-binding domain superfamily/Winged helix DNA-binding domain"/>
    <property type="match status" value="1"/>
</dbReference>
<dbReference type="SMART" id="SM00347">
    <property type="entry name" value="HTH_MARR"/>
    <property type="match status" value="1"/>
</dbReference>
<accession>A0AA41UEQ1</accession>
<dbReference type="AlphaFoldDB" id="A0AA41UEQ1"/>
<dbReference type="RefSeq" id="WP_243011209.1">
    <property type="nucleotide sequence ID" value="NZ_JALGAR010000001.1"/>
</dbReference>
<dbReference type="GO" id="GO:0006950">
    <property type="term" value="P:response to stress"/>
    <property type="evidence" value="ECO:0007669"/>
    <property type="project" value="TreeGrafter"/>
</dbReference>
<dbReference type="GO" id="GO:0003700">
    <property type="term" value="F:DNA-binding transcription factor activity"/>
    <property type="evidence" value="ECO:0007669"/>
    <property type="project" value="InterPro"/>
</dbReference>
<dbReference type="InterPro" id="IPR036390">
    <property type="entry name" value="WH_DNA-bd_sf"/>
</dbReference>
<protein>
    <submittedName>
        <fullName evidence="2">MarR family transcriptional regulator</fullName>
    </submittedName>
</protein>
<sequence length="157" mass="16626">MDAFTAADARVADATLAASRALLGVVARSVVATLDVVSLPQFRVLVMLSSSGPTRMGAVAERMGVIPSTFSRFIDRMVAGGWVERAASPDSRREVLLELTSSGRRLVDDVTECRRADISAILSIMTPDQRTALQHALQAFADAAGEPQAADLLTLGL</sequence>
<organism evidence="2 3">
    <name type="scientific">Cryobacterium zhongshanensis</name>
    <dbReference type="NCBI Taxonomy" id="2928153"/>
    <lineage>
        <taxon>Bacteria</taxon>
        <taxon>Bacillati</taxon>
        <taxon>Actinomycetota</taxon>
        <taxon>Actinomycetes</taxon>
        <taxon>Micrococcales</taxon>
        <taxon>Microbacteriaceae</taxon>
        <taxon>Cryobacterium</taxon>
    </lineage>
</organism>
<dbReference type="InterPro" id="IPR000835">
    <property type="entry name" value="HTH_MarR-typ"/>
</dbReference>
<dbReference type="Proteomes" id="UP001165341">
    <property type="component" value="Unassembled WGS sequence"/>
</dbReference>
<proteinExistence type="predicted"/>
<evidence type="ECO:0000259" key="1">
    <source>
        <dbReference type="PROSITE" id="PS50995"/>
    </source>
</evidence>
<dbReference type="PROSITE" id="PS50995">
    <property type="entry name" value="HTH_MARR_2"/>
    <property type="match status" value="1"/>
</dbReference>
<name>A0AA41UEQ1_9MICO</name>
<dbReference type="SUPFAM" id="SSF46785">
    <property type="entry name" value="Winged helix' DNA-binding domain"/>
    <property type="match status" value="1"/>
</dbReference>
<dbReference type="InterPro" id="IPR036388">
    <property type="entry name" value="WH-like_DNA-bd_sf"/>
</dbReference>
<dbReference type="Pfam" id="PF01047">
    <property type="entry name" value="MarR"/>
    <property type="match status" value="1"/>
</dbReference>
<dbReference type="InterPro" id="IPR039422">
    <property type="entry name" value="MarR/SlyA-like"/>
</dbReference>
<dbReference type="PANTHER" id="PTHR33164">
    <property type="entry name" value="TRANSCRIPTIONAL REGULATOR, MARR FAMILY"/>
    <property type="match status" value="1"/>
</dbReference>
<dbReference type="EMBL" id="JALGAR010000001">
    <property type="protein sequence ID" value="MCI4657245.1"/>
    <property type="molecule type" value="Genomic_DNA"/>
</dbReference>
<reference evidence="2" key="1">
    <citation type="submission" date="2022-03" db="EMBL/GenBank/DDBJ databases">
        <title>Cryobacterium sp. nov. strain ZS14-85, isolated from Antarctic soil.</title>
        <authorList>
            <person name="Li J."/>
            <person name="Niu G."/>
        </authorList>
    </citation>
    <scope>NUCLEOTIDE SEQUENCE</scope>
    <source>
        <strain evidence="2">ZS14-85</strain>
    </source>
</reference>